<dbReference type="CDD" id="cd08249">
    <property type="entry name" value="enoyl_reductase_like"/>
    <property type="match status" value="1"/>
</dbReference>
<dbReference type="Gene3D" id="3.90.180.10">
    <property type="entry name" value="Medium-chain alcohol dehydrogenases, catalytic domain"/>
    <property type="match status" value="1"/>
</dbReference>
<feature type="compositionally biased region" description="Basic and acidic residues" evidence="5">
    <location>
        <begin position="394"/>
        <end position="411"/>
    </location>
</feature>
<dbReference type="OrthoDB" id="4937900at2759"/>
<keyword evidence="3" id="KW-0521">NADP</keyword>
<dbReference type="Proteomes" id="UP000068243">
    <property type="component" value="Unassembled WGS sequence"/>
</dbReference>
<dbReference type="VEuPathDB" id="FungiDB:ATCC64974_43970"/>
<name>A0A100INR1_ASPNG</name>
<dbReference type="CDD" id="cd12148">
    <property type="entry name" value="fungal_TF_MHR"/>
    <property type="match status" value="1"/>
</dbReference>
<dbReference type="PANTHER" id="PTHR45348">
    <property type="entry name" value="HYPOTHETICAL OXIDOREDUCTASE (EUROFUNG)"/>
    <property type="match status" value="1"/>
</dbReference>
<accession>A0A100INR1</accession>
<evidence type="ECO:0000256" key="1">
    <source>
        <dbReference type="ARBA" id="ARBA00008072"/>
    </source>
</evidence>
<evidence type="ECO:0000313" key="7">
    <source>
        <dbReference type="EMBL" id="GAQ44578.1"/>
    </source>
</evidence>
<protein>
    <submittedName>
        <fullName evidence="7">Alcohol dehydrogenase</fullName>
    </submittedName>
</protein>
<keyword evidence="2" id="KW-0547">Nucleotide-binding</keyword>
<evidence type="ECO:0000256" key="5">
    <source>
        <dbReference type="SAM" id="MobiDB-lite"/>
    </source>
</evidence>
<evidence type="ECO:0000313" key="8">
    <source>
        <dbReference type="Proteomes" id="UP000068243"/>
    </source>
</evidence>
<dbReference type="VEuPathDB" id="FungiDB:M747DRAFT_294781"/>
<dbReference type="InterPro" id="IPR013154">
    <property type="entry name" value="ADH-like_N"/>
</dbReference>
<dbReference type="VEuPathDB" id="FungiDB:An16g07020"/>
<dbReference type="GO" id="GO:0000166">
    <property type="term" value="F:nucleotide binding"/>
    <property type="evidence" value="ECO:0007669"/>
    <property type="project" value="UniProtKB-KW"/>
</dbReference>
<proteinExistence type="inferred from homology"/>
<dbReference type="InterPro" id="IPR011032">
    <property type="entry name" value="GroES-like_sf"/>
</dbReference>
<dbReference type="VEuPathDB" id="FungiDB:ATCC64974_53690"/>
<evidence type="ECO:0000256" key="4">
    <source>
        <dbReference type="ARBA" id="ARBA00023002"/>
    </source>
</evidence>
<dbReference type="GO" id="GO:0016651">
    <property type="term" value="F:oxidoreductase activity, acting on NAD(P)H"/>
    <property type="evidence" value="ECO:0007669"/>
    <property type="project" value="InterPro"/>
</dbReference>
<dbReference type="InterPro" id="IPR021858">
    <property type="entry name" value="Fun_TF"/>
</dbReference>
<reference evidence="8" key="1">
    <citation type="journal article" date="2016" name="Genome Announc.">
        <title>Draft genome sequence of Aspergillus niger strain An76.</title>
        <authorList>
            <person name="Gong W."/>
            <person name="Cheng Z."/>
            <person name="Zhang H."/>
            <person name="Liu L."/>
            <person name="Gao P."/>
            <person name="Wang L."/>
        </authorList>
    </citation>
    <scope>NUCLEOTIDE SEQUENCE [LARGE SCALE GENOMIC DNA]</scope>
    <source>
        <strain evidence="8">An76</strain>
    </source>
</reference>
<dbReference type="AlphaFoldDB" id="A0A100INR1"/>
<dbReference type="EMBL" id="BCMY01000013">
    <property type="protein sequence ID" value="GAQ44578.1"/>
    <property type="molecule type" value="Genomic_DNA"/>
</dbReference>
<dbReference type="InterPro" id="IPR013149">
    <property type="entry name" value="ADH-like_C"/>
</dbReference>
<dbReference type="VEuPathDB" id="FungiDB:ASPNIDRAFT2_1164140"/>
<dbReference type="PANTHER" id="PTHR45348:SF2">
    <property type="entry name" value="ZINC-TYPE ALCOHOL DEHYDROGENASE-LIKE PROTEIN C2E1P3.01"/>
    <property type="match status" value="1"/>
</dbReference>
<feature type="region of interest" description="Disordered" evidence="5">
    <location>
        <begin position="386"/>
        <end position="436"/>
    </location>
</feature>
<keyword evidence="4" id="KW-0560">Oxidoreductase</keyword>
<dbReference type="Pfam" id="PF11951">
    <property type="entry name" value="Fungal_trans_2"/>
    <property type="match status" value="1"/>
</dbReference>
<feature type="domain" description="Enoyl reductase (ER)" evidence="6">
    <location>
        <begin position="13"/>
        <end position="333"/>
    </location>
</feature>
<dbReference type="InterPro" id="IPR036291">
    <property type="entry name" value="NAD(P)-bd_dom_sf"/>
</dbReference>
<dbReference type="VEuPathDB" id="FungiDB:ASPNIDRAFT2_1089739"/>
<sequence length="798" mass="87505">MVPTTATALVTKGGKLSKETIAVPTPREDQVLVKISHVAQNPTDVQSLDTNAFGDDAVLGCDFVGTVEKTGDKVSRLKTGTVIAGLIWGGEIKGLGGYSEYTVADERICFPLPKGVPPEKASTVPLAACTALLALFSKDCLNIPHKSGETVLIWGGSSSVGLYAIQIAKHYGLDIVTTCSPRHHDLVKSFGASHAFDYRDPEVVASIKAATNSNLKYVFDTIGNGSSSVTASQAISEQGGGLCTVRPGKAFTENVTKQTKVTDVLVWTAFLKEHKYKDFYWPPHKEDHELSAKFFKELPELLSSGIITPNTPKLFEGLDSVQKGFQEYRDGAISNYKIVEFASLCPGGRQQDFSPVPTQGVMTIIDESKSIASQYHVLRETYEFDSDQSDAVDGSEKKNDNEDVLNEEKSIMDSPAAPTTLTTYSSRSDGGASTPDISYLHLQESSTSRATGTEVKLTPSYLSVTDLCQSSTEFARPLQPVVREYTFSPLSNTHHYPPHGTHSIVTHTTETYIPPFSLGLGVSQDKPRPPEPFLPLSSSEKARLLSSYIKETGTWCETTDSNMHFTMRSLHSMAESEAFVAAAMSLASRQQDHVAKVQRPVTLELYQYTIKHLLQQDPATAGVAILAACTLLCVYEMMASSVHDWRRHLKGCAGLLLAKNWNGSSQGIVKSCFWAFARIDIWAAFISGKTTLIPANFWLDDTSIESAMKKDVDDYCNLAIFIFAQIINMFAEPEFGTREARHTYTVSVSKLWGKLQAWYQLRPREVCPLLRATCSPPKVFPDIIYTSSSASEYLTFSV</sequence>
<evidence type="ECO:0000256" key="3">
    <source>
        <dbReference type="ARBA" id="ARBA00022857"/>
    </source>
</evidence>
<comment type="caution">
    <text evidence="7">The sequence shown here is derived from an EMBL/GenBank/DDBJ whole genome shotgun (WGS) entry which is preliminary data.</text>
</comment>
<dbReference type="Pfam" id="PF08240">
    <property type="entry name" value="ADH_N"/>
    <property type="match status" value="1"/>
</dbReference>
<dbReference type="VEuPathDB" id="FungiDB:An16g07030"/>
<dbReference type="VEuPathDB" id="FungiDB:M747DRAFT_235072"/>
<gene>
    <name evidence="7" type="ORF">ABL_07239</name>
</gene>
<evidence type="ECO:0000256" key="2">
    <source>
        <dbReference type="ARBA" id="ARBA00022741"/>
    </source>
</evidence>
<dbReference type="SMART" id="SM00829">
    <property type="entry name" value="PKS_ER"/>
    <property type="match status" value="1"/>
</dbReference>
<dbReference type="Pfam" id="PF00107">
    <property type="entry name" value="ADH_zinc_N"/>
    <property type="match status" value="1"/>
</dbReference>
<dbReference type="SUPFAM" id="SSF50129">
    <property type="entry name" value="GroES-like"/>
    <property type="match status" value="1"/>
</dbReference>
<dbReference type="InterPro" id="IPR020843">
    <property type="entry name" value="ER"/>
</dbReference>
<comment type="similarity">
    <text evidence="1">Belongs to the zinc-containing alcohol dehydrogenase family.</text>
</comment>
<organism evidence="7 8">
    <name type="scientific">Aspergillus niger</name>
    <dbReference type="NCBI Taxonomy" id="5061"/>
    <lineage>
        <taxon>Eukaryota</taxon>
        <taxon>Fungi</taxon>
        <taxon>Dikarya</taxon>
        <taxon>Ascomycota</taxon>
        <taxon>Pezizomycotina</taxon>
        <taxon>Eurotiomycetes</taxon>
        <taxon>Eurotiomycetidae</taxon>
        <taxon>Eurotiales</taxon>
        <taxon>Aspergillaceae</taxon>
        <taxon>Aspergillus</taxon>
        <taxon>Aspergillus subgen. Circumdati</taxon>
    </lineage>
</organism>
<dbReference type="Gene3D" id="3.40.50.720">
    <property type="entry name" value="NAD(P)-binding Rossmann-like Domain"/>
    <property type="match status" value="1"/>
</dbReference>
<dbReference type="SUPFAM" id="SSF51735">
    <property type="entry name" value="NAD(P)-binding Rossmann-fold domains"/>
    <property type="match status" value="1"/>
</dbReference>
<feature type="compositionally biased region" description="Polar residues" evidence="5">
    <location>
        <begin position="417"/>
        <end position="428"/>
    </location>
</feature>
<evidence type="ECO:0000259" key="6">
    <source>
        <dbReference type="SMART" id="SM00829"/>
    </source>
</evidence>
<dbReference type="InterPro" id="IPR047122">
    <property type="entry name" value="Trans-enoyl_RdTase-like"/>
</dbReference>